<dbReference type="InterPro" id="IPR050474">
    <property type="entry name" value="Hel308_SKI2-like"/>
</dbReference>
<evidence type="ECO:0000256" key="2">
    <source>
        <dbReference type="ARBA" id="ARBA00022741"/>
    </source>
</evidence>
<comment type="catalytic activity">
    <reaction evidence="9">
        <text>ATP + H2O = ADP + phosphate + H(+)</text>
        <dbReference type="Rhea" id="RHEA:13065"/>
        <dbReference type="ChEBI" id="CHEBI:15377"/>
        <dbReference type="ChEBI" id="CHEBI:15378"/>
        <dbReference type="ChEBI" id="CHEBI:30616"/>
        <dbReference type="ChEBI" id="CHEBI:43474"/>
        <dbReference type="ChEBI" id="CHEBI:456216"/>
        <dbReference type="EC" id="5.6.2.4"/>
    </reaction>
</comment>
<dbReference type="InterPro" id="IPR048960">
    <property type="entry name" value="POLQ-like_helical"/>
</dbReference>
<evidence type="ECO:0000256" key="11">
    <source>
        <dbReference type="SAM" id="MobiDB-lite"/>
    </source>
</evidence>
<keyword evidence="3" id="KW-0227">DNA damage</keyword>
<dbReference type="PANTHER" id="PTHR47961">
    <property type="entry name" value="DNA POLYMERASE THETA, PUTATIVE (AFU_ORTHOLOGUE AFUA_1G05260)-RELATED"/>
    <property type="match status" value="1"/>
</dbReference>
<sequence length="1049" mass="117215">MSSFKRPLEFNNKNSKNDSSGNETSKYTKYMSNSNTSSLSFKNSPFSSTKSNRGVTTNSLSSASHKSSLSSSLNSTSGGGSLSSSNIFKNSNAPIVQFSSKPKLNLNHSNNNNNNNNSGGSSSTSNSTNTGYSNHHSNNNNTNTISNIKPINQTTTTTSTTATTTPTTTTNNTSAASINIPHKQEDEDFDFEFSSQFSAFTPVSQEREQTENESNSQALFLDEINQNLEQSKQSQHAKDRETQFRENKIKTSKLYPISDIDPLSISNDINECCEKLFLLPKQVGITYQRKGITKLYDWQKECLSRKDVQGGENLVYSLPTSGGKTMVAEIILLRNTLLRKKKSLFIFPYVSIVTEKAESLQEFGQNMQFKVEAYYGCNGTVPVPPGNGMFICTIEKANIVVNQLIEDNRIEEIGCVVVDEFHMVGDGERGETLEMLISKLLYISRGKIQIVGMSATIPNLTNLQRWLRGSIYEGNFRPVPLTEYIKIGSDILDNSGKLVRKLDPLPPMPHATAIEKEMPHIVSLCLEVIPAHSVLVFCHSKQLTYDTAKSLASLLPAHILNHKLDERETLIQLLSSANGVAIEEDVKAMIKAGVAFHNSNLTNDEREIIEKGFKEHTIHILCATSTLSAGVNLPARRVILRSPKMGGYLLSPRQYRQMVGRAGRAGIDEFGESILVCDAYNAEKAKKLVVSPIDTLISMIKSDKSFQKIVLDAISANLAKNIDEILDFVSFTLFFTQRIAPTAATTLRPFEKEIGDAIQVLHTGKYVQYKVSDKYDDESKPKEYESTGLGLASFRSCLNIQESALIHQELKKAQEDAIVISEDLHMCFITTPLFNLPPLQPQHWSIYLNLLHEMDSNQTNKAKKKVANIVGINSHYVNYRIDEQRAKPTVEPIYQRFYCAMALRDMIHETPLHMTSKKYALDRGTLQLLMQSSSSFAWMVSFFCKKMNWNALELLVGLYIQRLDKGVKQEITPLVEIPGVKQQRARLLWNAGFKTVKSIASATPEQIAKSIKMGKFAEQAARKLIKEAKDLLERKSEELREKANELLLN</sequence>
<dbReference type="SUPFAM" id="SSF158702">
    <property type="entry name" value="Sec63 N-terminal domain-like"/>
    <property type="match status" value="1"/>
</dbReference>
<keyword evidence="2" id="KW-0547">Nucleotide-binding</keyword>
<keyword evidence="6" id="KW-0067">ATP-binding</keyword>
<evidence type="ECO:0000256" key="4">
    <source>
        <dbReference type="ARBA" id="ARBA00022801"/>
    </source>
</evidence>
<keyword evidence="4" id="KW-0378">Hydrolase</keyword>
<dbReference type="Pfam" id="PF25453">
    <property type="entry name" value="DUF7898"/>
    <property type="match status" value="1"/>
</dbReference>
<dbReference type="Pfam" id="PF20470">
    <property type="entry name" value="HTH_61"/>
    <property type="match status" value="1"/>
</dbReference>
<dbReference type="PROSITE" id="PS51192">
    <property type="entry name" value="HELICASE_ATP_BIND_1"/>
    <property type="match status" value="1"/>
</dbReference>
<evidence type="ECO:0000256" key="5">
    <source>
        <dbReference type="ARBA" id="ARBA00022806"/>
    </source>
</evidence>
<evidence type="ECO:0000259" key="12">
    <source>
        <dbReference type="PROSITE" id="PS51192"/>
    </source>
</evidence>
<feature type="compositionally biased region" description="Polar residues" evidence="11">
    <location>
        <begin position="23"/>
        <end position="36"/>
    </location>
</feature>
<evidence type="ECO:0000256" key="7">
    <source>
        <dbReference type="ARBA" id="ARBA00023204"/>
    </source>
</evidence>
<dbReference type="CDD" id="cd18026">
    <property type="entry name" value="DEXHc_POLQ-like"/>
    <property type="match status" value="1"/>
</dbReference>
<feature type="compositionally biased region" description="Low complexity" evidence="11">
    <location>
        <begin position="11"/>
        <end position="22"/>
    </location>
</feature>
<dbReference type="Proteomes" id="UP000695562">
    <property type="component" value="Unassembled WGS sequence"/>
</dbReference>
<dbReference type="GO" id="GO:0005524">
    <property type="term" value="F:ATP binding"/>
    <property type="evidence" value="ECO:0007669"/>
    <property type="project" value="UniProtKB-KW"/>
</dbReference>
<dbReference type="PROSITE" id="PS51194">
    <property type="entry name" value="HELICASE_CTER"/>
    <property type="match status" value="1"/>
</dbReference>
<dbReference type="InterPro" id="IPR014001">
    <property type="entry name" value="Helicase_ATP-bd"/>
</dbReference>
<dbReference type="Gene3D" id="1.10.3380.20">
    <property type="match status" value="1"/>
</dbReference>
<comment type="subcellular location">
    <subcellularLocation>
        <location evidence="1">Nucleus</location>
    </subcellularLocation>
</comment>
<evidence type="ECO:0000256" key="9">
    <source>
        <dbReference type="ARBA" id="ARBA00048988"/>
    </source>
</evidence>
<reference evidence="14" key="1">
    <citation type="submission" date="2020-01" db="EMBL/GenBank/DDBJ databases">
        <title>Development of genomics and gene disruption for Polysphondylium violaceum indicates a role for the polyketide synthase stlB in stalk morphogenesis.</title>
        <authorList>
            <person name="Narita B."/>
            <person name="Kawabe Y."/>
            <person name="Kin K."/>
            <person name="Saito T."/>
            <person name="Gibbs R."/>
            <person name="Kuspa A."/>
            <person name="Muzny D."/>
            <person name="Queller D."/>
            <person name="Richards S."/>
            <person name="Strassman J."/>
            <person name="Sucgang R."/>
            <person name="Worley K."/>
            <person name="Schaap P."/>
        </authorList>
    </citation>
    <scope>NUCLEOTIDE SEQUENCE</scope>
    <source>
        <strain evidence="14">QSvi11</strain>
    </source>
</reference>
<dbReference type="PANTHER" id="PTHR47961:SF6">
    <property type="entry name" value="DNA-DIRECTED DNA POLYMERASE"/>
    <property type="match status" value="1"/>
</dbReference>
<protein>
    <recommendedName>
        <fullName evidence="16">DEAD/DEAH box helicase</fullName>
    </recommendedName>
</protein>
<feature type="compositionally biased region" description="Low complexity" evidence="11">
    <location>
        <begin position="56"/>
        <end position="86"/>
    </location>
</feature>
<dbReference type="GO" id="GO:0006281">
    <property type="term" value="P:DNA repair"/>
    <property type="evidence" value="ECO:0007669"/>
    <property type="project" value="UniProtKB-KW"/>
</dbReference>
<keyword evidence="8" id="KW-0539">Nucleus</keyword>
<evidence type="ECO:0000256" key="10">
    <source>
        <dbReference type="SAM" id="Coils"/>
    </source>
</evidence>
<feature type="domain" description="Helicase ATP-binding" evidence="12">
    <location>
        <begin position="305"/>
        <end position="475"/>
    </location>
</feature>
<keyword evidence="15" id="KW-1185">Reference proteome</keyword>
<dbReference type="Pfam" id="PF00270">
    <property type="entry name" value="DEAD"/>
    <property type="match status" value="1"/>
</dbReference>
<dbReference type="SMART" id="SM00487">
    <property type="entry name" value="DEXDc"/>
    <property type="match status" value="1"/>
</dbReference>
<evidence type="ECO:0008006" key="16">
    <source>
        <dbReference type="Google" id="ProtNLM"/>
    </source>
</evidence>
<dbReference type="Gene3D" id="1.10.150.20">
    <property type="entry name" value="5' to 3' exonuclease, C-terminal subdomain"/>
    <property type="match status" value="1"/>
</dbReference>
<dbReference type="InterPro" id="IPR027417">
    <property type="entry name" value="P-loop_NTPase"/>
</dbReference>
<dbReference type="InterPro" id="IPR057220">
    <property type="entry name" value="DUF7898"/>
</dbReference>
<dbReference type="SMART" id="SM00490">
    <property type="entry name" value="HELICc"/>
    <property type="match status" value="1"/>
</dbReference>
<feature type="region of interest" description="Disordered" evidence="11">
    <location>
        <begin position="102"/>
        <end position="176"/>
    </location>
</feature>
<dbReference type="FunFam" id="3.40.50.300:FF:000813">
    <property type="entry name" value="helicase POLQ-like isoform X1"/>
    <property type="match status" value="1"/>
</dbReference>
<keyword evidence="7" id="KW-0234">DNA repair</keyword>
<evidence type="ECO:0000256" key="8">
    <source>
        <dbReference type="ARBA" id="ARBA00023242"/>
    </source>
</evidence>
<dbReference type="CDD" id="cd18795">
    <property type="entry name" value="SF2_C_Ski2"/>
    <property type="match status" value="1"/>
</dbReference>
<dbReference type="OrthoDB" id="2320933at2759"/>
<keyword evidence="10" id="KW-0175">Coiled coil</keyword>
<feature type="compositionally biased region" description="Low complexity" evidence="11">
    <location>
        <begin position="154"/>
        <end position="176"/>
    </location>
</feature>
<accession>A0A8J4UV03</accession>
<evidence type="ECO:0000259" key="13">
    <source>
        <dbReference type="PROSITE" id="PS51194"/>
    </source>
</evidence>
<feature type="compositionally biased region" description="Low complexity" evidence="11">
    <location>
        <begin position="37"/>
        <end position="48"/>
    </location>
</feature>
<feature type="coiled-coil region" evidence="10">
    <location>
        <begin position="1018"/>
        <end position="1049"/>
    </location>
</feature>
<name>A0A8J4UV03_9MYCE</name>
<feature type="domain" description="Helicase C-terminal" evidence="13">
    <location>
        <begin position="520"/>
        <end position="704"/>
    </location>
</feature>
<organism evidence="14 15">
    <name type="scientific">Polysphondylium violaceum</name>
    <dbReference type="NCBI Taxonomy" id="133409"/>
    <lineage>
        <taxon>Eukaryota</taxon>
        <taxon>Amoebozoa</taxon>
        <taxon>Evosea</taxon>
        <taxon>Eumycetozoa</taxon>
        <taxon>Dictyostelia</taxon>
        <taxon>Dictyosteliales</taxon>
        <taxon>Dictyosteliaceae</taxon>
        <taxon>Polysphondylium</taxon>
    </lineage>
</organism>
<feature type="region of interest" description="Disordered" evidence="11">
    <location>
        <begin position="1"/>
        <end position="87"/>
    </location>
</feature>
<feature type="compositionally biased region" description="Low complexity" evidence="11">
    <location>
        <begin position="107"/>
        <end position="147"/>
    </location>
</feature>
<evidence type="ECO:0000313" key="15">
    <source>
        <dbReference type="Proteomes" id="UP000695562"/>
    </source>
</evidence>
<dbReference type="Gene3D" id="3.40.50.300">
    <property type="entry name" value="P-loop containing nucleotide triphosphate hydrolases"/>
    <property type="match status" value="2"/>
</dbReference>
<keyword evidence="5" id="KW-0347">Helicase</keyword>
<dbReference type="GO" id="GO:0016787">
    <property type="term" value="F:hydrolase activity"/>
    <property type="evidence" value="ECO:0007669"/>
    <property type="project" value="UniProtKB-KW"/>
</dbReference>
<evidence type="ECO:0000256" key="3">
    <source>
        <dbReference type="ARBA" id="ARBA00022763"/>
    </source>
</evidence>
<dbReference type="InterPro" id="IPR011545">
    <property type="entry name" value="DEAD/DEAH_box_helicase_dom"/>
</dbReference>
<evidence type="ECO:0000313" key="14">
    <source>
        <dbReference type="EMBL" id="KAF2076111.1"/>
    </source>
</evidence>
<dbReference type="GO" id="GO:0003676">
    <property type="term" value="F:nucleic acid binding"/>
    <property type="evidence" value="ECO:0007669"/>
    <property type="project" value="InterPro"/>
</dbReference>
<comment type="caution">
    <text evidence="14">The sequence shown here is derived from an EMBL/GenBank/DDBJ whole genome shotgun (WGS) entry which is preliminary data.</text>
</comment>
<dbReference type="InterPro" id="IPR001650">
    <property type="entry name" value="Helicase_C-like"/>
</dbReference>
<dbReference type="Pfam" id="PF00271">
    <property type="entry name" value="Helicase_C"/>
    <property type="match status" value="1"/>
</dbReference>
<gene>
    <name evidence="14" type="ORF">CYY_002573</name>
</gene>
<dbReference type="GO" id="GO:0005634">
    <property type="term" value="C:nucleus"/>
    <property type="evidence" value="ECO:0007669"/>
    <property type="project" value="UniProtKB-SubCell"/>
</dbReference>
<dbReference type="AlphaFoldDB" id="A0A8J4UV03"/>
<dbReference type="SUPFAM" id="SSF52540">
    <property type="entry name" value="P-loop containing nucleoside triphosphate hydrolases"/>
    <property type="match status" value="1"/>
</dbReference>
<proteinExistence type="predicted"/>
<dbReference type="InterPro" id="IPR046931">
    <property type="entry name" value="HTH_61"/>
</dbReference>
<dbReference type="GO" id="GO:0043138">
    <property type="term" value="F:3'-5' DNA helicase activity"/>
    <property type="evidence" value="ECO:0007669"/>
    <property type="project" value="UniProtKB-EC"/>
</dbReference>
<dbReference type="Pfam" id="PF21099">
    <property type="entry name" value="POLQ_helical"/>
    <property type="match status" value="1"/>
</dbReference>
<dbReference type="EMBL" id="AJWJ01000072">
    <property type="protein sequence ID" value="KAF2076111.1"/>
    <property type="molecule type" value="Genomic_DNA"/>
</dbReference>
<evidence type="ECO:0000256" key="6">
    <source>
        <dbReference type="ARBA" id="ARBA00022840"/>
    </source>
</evidence>
<evidence type="ECO:0000256" key="1">
    <source>
        <dbReference type="ARBA" id="ARBA00004123"/>
    </source>
</evidence>